<dbReference type="Gene3D" id="1.10.4020.10">
    <property type="entry name" value="DNA breaking-rejoining enzymes"/>
    <property type="match status" value="1"/>
</dbReference>
<feature type="region of interest" description="Disordered" evidence="1">
    <location>
        <begin position="302"/>
        <end position="370"/>
    </location>
</feature>
<keyword evidence="2" id="KW-1185">Reference proteome</keyword>
<dbReference type="InParanoid" id="A0A3Q0FVK5"/>
<organism evidence="2 3">
    <name type="scientific">Alligator sinensis</name>
    <name type="common">Chinese alligator</name>
    <dbReference type="NCBI Taxonomy" id="38654"/>
    <lineage>
        <taxon>Eukaryota</taxon>
        <taxon>Metazoa</taxon>
        <taxon>Chordata</taxon>
        <taxon>Craniata</taxon>
        <taxon>Vertebrata</taxon>
        <taxon>Euteleostomi</taxon>
        <taxon>Archelosauria</taxon>
        <taxon>Archosauria</taxon>
        <taxon>Crocodylia</taxon>
        <taxon>Alligatoridae</taxon>
        <taxon>Alligatorinae</taxon>
        <taxon>Alligator</taxon>
    </lineage>
</organism>
<feature type="compositionally biased region" description="Low complexity" evidence="1">
    <location>
        <begin position="1"/>
        <end position="14"/>
    </location>
</feature>
<feature type="region of interest" description="Disordered" evidence="1">
    <location>
        <begin position="1"/>
        <end position="61"/>
    </location>
</feature>
<name>A0A3Q0FVK5_ALLSI</name>
<dbReference type="AlphaFoldDB" id="A0A3Q0FVK5"/>
<sequence>MAAELEPAPAAGFPFPAPVTMEEQDPAGPEPGVGAEGAGKASPRSPAAPVVKQEPVEEPIQGWQVTVHVKLEDVALNVEGPGASPEPLSSGLEQPPPQPGHVAKEGVTVHVKLEDVALNVEGPGASPEPLSSGLEQPPPQPGHVAKEGAGWGETPRPQKELPCAPKEEPPPRQEPDSPDTEATWDSSADESSLDYFPRGGSLLGTGSPSLWAEATDLRPRATRPLSRTPGAIRMRRLRWRRRALRDSMQEEAFRAEWVRHREAQDFRAQVLRELRRFRRNQALALEEARAGRVALQQLVGEIQEKRQAGPGGRPPGQPPLARRGRQGAPVLRPPLPVPDLPATAAPEEEDLPRSAEQPGRQPRHPEEMAAELEPASAAGFPFPAPVQPVVKVEEQDPTDPEPWVGAERAGNAPCVVRASPRCPAAPVVKQEPVEEPILCWRVSVSVLGHGAEHGSGVGSLLRGLRGRGRFAPTCGSSASAGWSEEQMLEQVVLEQVLAVLQSWAWGRDVETCAEAVTLAEGLWLGLAEDRTPQMSVMLASMLLLISVCLGMFPPNPVSASSQ</sequence>
<evidence type="ECO:0000256" key="1">
    <source>
        <dbReference type="SAM" id="MobiDB-lite"/>
    </source>
</evidence>
<protein>
    <submittedName>
        <fullName evidence="3">Fibrous sheath CABYR-binding protein-like</fullName>
    </submittedName>
</protein>
<evidence type="ECO:0000313" key="2">
    <source>
        <dbReference type="Proteomes" id="UP000189705"/>
    </source>
</evidence>
<dbReference type="SUPFAM" id="SSF47353">
    <property type="entry name" value="Retrovirus capsid dimerization domain-like"/>
    <property type="match status" value="1"/>
</dbReference>
<feature type="region of interest" description="Disordered" evidence="1">
    <location>
        <begin position="76"/>
        <end position="199"/>
    </location>
</feature>
<dbReference type="Proteomes" id="UP000189705">
    <property type="component" value="Unplaced"/>
</dbReference>
<dbReference type="RefSeq" id="XP_025051379.1">
    <property type="nucleotide sequence ID" value="XM_025195594.1"/>
</dbReference>
<feature type="compositionally biased region" description="Basic and acidic residues" evidence="1">
    <location>
        <begin position="165"/>
        <end position="175"/>
    </location>
</feature>
<dbReference type="GeneID" id="102370605"/>
<evidence type="ECO:0000313" key="3">
    <source>
        <dbReference type="RefSeq" id="XP_025051379.1"/>
    </source>
</evidence>
<gene>
    <name evidence="3" type="primary">LOC102370605</name>
</gene>
<dbReference type="InterPro" id="IPR038269">
    <property type="entry name" value="SCAN_sf"/>
</dbReference>
<reference evidence="3" key="1">
    <citation type="submission" date="2025-08" db="UniProtKB">
        <authorList>
            <consortium name="RefSeq"/>
        </authorList>
    </citation>
    <scope>IDENTIFICATION</scope>
</reference>
<proteinExistence type="predicted"/>
<dbReference type="KEGG" id="asn:102370605"/>
<accession>A0A3Q0FVK5</accession>